<sequence>MWTDVEVRQRRGPLNGAVSWTSFCARQRSVGQSSPGMRDGRHPNTFFAVSRTQLARARASSGPEPARPPPHASCLLLGRLVALSAACKHFQEEDFAYPVYKILGYKYRKLSADAIPSVNLPVRPHDVGRSCEGSAKRRLIQTLHSTSTSSETSLCGSTATRSNAPVVPDESPGEHLTNGEELATELEEFQREIGIQVDTTSCLSKREQLITIPKNSG</sequence>
<proteinExistence type="predicted"/>
<keyword evidence="2" id="KW-1185">Reference proteome</keyword>
<dbReference type="Proteomes" id="UP000805193">
    <property type="component" value="Unassembled WGS sequence"/>
</dbReference>
<comment type="caution">
    <text evidence="1">The sequence shown here is derived from an EMBL/GenBank/DDBJ whole genome shotgun (WGS) entry which is preliminary data.</text>
</comment>
<reference evidence="1 2" key="1">
    <citation type="journal article" date="2020" name="Cell">
        <title>Large-Scale Comparative Analyses of Tick Genomes Elucidate Their Genetic Diversity and Vector Capacities.</title>
        <authorList>
            <consortium name="Tick Genome and Microbiome Consortium (TIGMIC)"/>
            <person name="Jia N."/>
            <person name="Wang J."/>
            <person name="Shi W."/>
            <person name="Du L."/>
            <person name="Sun Y."/>
            <person name="Zhan W."/>
            <person name="Jiang J.F."/>
            <person name="Wang Q."/>
            <person name="Zhang B."/>
            <person name="Ji P."/>
            <person name="Bell-Sakyi L."/>
            <person name="Cui X.M."/>
            <person name="Yuan T.T."/>
            <person name="Jiang B.G."/>
            <person name="Yang W.F."/>
            <person name="Lam T.T."/>
            <person name="Chang Q.C."/>
            <person name="Ding S.J."/>
            <person name="Wang X.J."/>
            <person name="Zhu J.G."/>
            <person name="Ruan X.D."/>
            <person name="Zhao L."/>
            <person name="Wei J.T."/>
            <person name="Ye R.Z."/>
            <person name="Que T.C."/>
            <person name="Du C.H."/>
            <person name="Zhou Y.H."/>
            <person name="Cheng J.X."/>
            <person name="Dai P.F."/>
            <person name="Guo W.B."/>
            <person name="Han X.H."/>
            <person name="Huang E.J."/>
            <person name="Li L.F."/>
            <person name="Wei W."/>
            <person name="Gao Y.C."/>
            <person name="Liu J.Z."/>
            <person name="Shao H.Z."/>
            <person name="Wang X."/>
            <person name="Wang C.C."/>
            <person name="Yang T.C."/>
            <person name="Huo Q.B."/>
            <person name="Li W."/>
            <person name="Chen H.Y."/>
            <person name="Chen S.E."/>
            <person name="Zhou L.G."/>
            <person name="Ni X.B."/>
            <person name="Tian J.H."/>
            <person name="Sheng Y."/>
            <person name="Liu T."/>
            <person name="Pan Y.S."/>
            <person name="Xia L.Y."/>
            <person name="Li J."/>
            <person name="Zhao F."/>
            <person name="Cao W.C."/>
        </authorList>
    </citation>
    <scope>NUCLEOTIDE SEQUENCE [LARGE SCALE GENOMIC DNA]</scope>
    <source>
        <strain evidence="1">Iper-2018</strain>
    </source>
</reference>
<evidence type="ECO:0000313" key="2">
    <source>
        <dbReference type="Proteomes" id="UP000805193"/>
    </source>
</evidence>
<organism evidence="1 2">
    <name type="scientific">Ixodes persulcatus</name>
    <name type="common">Taiga tick</name>
    <dbReference type="NCBI Taxonomy" id="34615"/>
    <lineage>
        <taxon>Eukaryota</taxon>
        <taxon>Metazoa</taxon>
        <taxon>Ecdysozoa</taxon>
        <taxon>Arthropoda</taxon>
        <taxon>Chelicerata</taxon>
        <taxon>Arachnida</taxon>
        <taxon>Acari</taxon>
        <taxon>Parasitiformes</taxon>
        <taxon>Ixodida</taxon>
        <taxon>Ixodoidea</taxon>
        <taxon>Ixodidae</taxon>
        <taxon>Ixodinae</taxon>
        <taxon>Ixodes</taxon>
    </lineage>
</organism>
<evidence type="ECO:0000313" key="1">
    <source>
        <dbReference type="EMBL" id="KAG0429280.1"/>
    </source>
</evidence>
<accession>A0AC60Q605</accession>
<name>A0AC60Q605_IXOPE</name>
<dbReference type="EMBL" id="JABSTQ010009424">
    <property type="protein sequence ID" value="KAG0429280.1"/>
    <property type="molecule type" value="Genomic_DNA"/>
</dbReference>
<gene>
    <name evidence="1" type="ORF">HPB47_023793</name>
</gene>
<protein>
    <submittedName>
        <fullName evidence="1">Uncharacterized protein</fullName>
    </submittedName>
</protein>